<evidence type="ECO:0000256" key="3">
    <source>
        <dbReference type="SAM" id="SignalP"/>
    </source>
</evidence>
<dbReference type="Proteomes" id="UP000013827">
    <property type="component" value="Unassembled WGS sequence"/>
</dbReference>
<feature type="signal peptide" evidence="3">
    <location>
        <begin position="1"/>
        <end position="24"/>
    </location>
</feature>
<proteinExistence type="predicted"/>
<keyword evidence="2" id="KW-0812">Transmembrane</keyword>
<feature type="compositionally biased region" description="Pro residues" evidence="1">
    <location>
        <begin position="224"/>
        <end position="238"/>
    </location>
</feature>
<organism evidence="4 5">
    <name type="scientific">Emiliania huxleyi (strain CCMP1516)</name>
    <dbReference type="NCBI Taxonomy" id="280463"/>
    <lineage>
        <taxon>Eukaryota</taxon>
        <taxon>Haptista</taxon>
        <taxon>Haptophyta</taxon>
        <taxon>Prymnesiophyceae</taxon>
        <taxon>Isochrysidales</taxon>
        <taxon>Noelaerhabdaceae</taxon>
        <taxon>Emiliania</taxon>
    </lineage>
</organism>
<sequence>MHITRTNTVRLVLILATRPTRCSAGCAIDPDADGVVSIERGEIFPRGEVQAEAFQDCQHLRNVTIPTWVRAIGARAFARAGCVPSDRCHPIAVRFEHSEASPSNLASIGQGAFQQTVLLELALPPSLVHVAAEAFQYVARLDAVTVPGSAVSLGRSSFRCDSWSFADNSYSSSLRNVTFALPSDLAVIEASAFAGCGLQGEVRVPSGAYIEDGAFATSAFVRTPAPPPPPSPPPPQPPEDGLKSRLQTPGGAAVRALIFLLGLLLFLVAVCRCKELPKLTYPPPSTSSQRKPAPVARRLSDLSTRMREFEAWRRERSFAPPPRAPQKEKRAQLPPVASAEVSLEEKERQDYAEVSLTIGEKEEEDREIREPPPPPPPGDAGPGEGGVGTRRRDRRRARRTDGSSELSPTPEEAEGELEAQASGGGEDPKSSGALDV</sequence>
<dbReference type="GeneID" id="17285704"/>
<keyword evidence="2" id="KW-0472">Membrane</keyword>
<feature type="region of interest" description="Disordered" evidence="1">
    <location>
        <begin position="313"/>
        <end position="436"/>
    </location>
</feature>
<accession>A0A0D3KX65</accession>
<evidence type="ECO:0000313" key="4">
    <source>
        <dbReference type="EnsemblProtists" id="EOD40350"/>
    </source>
</evidence>
<feature type="chain" id="PRO_5044244392" description="Surface antigen BspA-like" evidence="3">
    <location>
        <begin position="25"/>
        <end position="436"/>
    </location>
</feature>
<dbReference type="InterPro" id="IPR026906">
    <property type="entry name" value="LRR_5"/>
</dbReference>
<dbReference type="InterPro" id="IPR032675">
    <property type="entry name" value="LRR_dom_sf"/>
</dbReference>
<evidence type="ECO:0008006" key="6">
    <source>
        <dbReference type="Google" id="ProtNLM"/>
    </source>
</evidence>
<reference evidence="5" key="1">
    <citation type="journal article" date="2013" name="Nature">
        <title>Pan genome of the phytoplankton Emiliania underpins its global distribution.</title>
        <authorList>
            <person name="Read B.A."/>
            <person name="Kegel J."/>
            <person name="Klute M.J."/>
            <person name="Kuo A."/>
            <person name="Lefebvre S.C."/>
            <person name="Maumus F."/>
            <person name="Mayer C."/>
            <person name="Miller J."/>
            <person name="Monier A."/>
            <person name="Salamov A."/>
            <person name="Young J."/>
            <person name="Aguilar M."/>
            <person name="Claverie J.M."/>
            <person name="Frickenhaus S."/>
            <person name="Gonzalez K."/>
            <person name="Herman E.K."/>
            <person name="Lin Y.C."/>
            <person name="Napier J."/>
            <person name="Ogata H."/>
            <person name="Sarno A.F."/>
            <person name="Shmutz J."/>
            <person name="Schroeder D."/>
            <person name="de Vargas C."/>
            <person name="Verret F."/>
            <person name="von Dassow P."/>
            <person name="Valentin K."/>
            <person name="Van de Peer Y."/>
            <person name="Wheeler G."/>
            <person name="Dacks J.B."/>
            <person name="Delwiche C.F."/>
            <person name="Dyhrman S.T."/>
            <person name="Glockner G."/>
            <person name="John U."/>
            <person name="Richards T."/>
            <person name="Worden A.Z."/>
            <person name="Zhang X."/>
            <person name="Grigoriev I.V."/>
            <person name="Allen A.E."/>
            <person name="Bidle K."/>
            <person name="Borodovsky M."/>
            <person name="Bowler C."/>
            <person name="Brownlee C."/>
            <person name="Cock J.M."/>
            <person name="Elias M."/>
            <person name="Gladyshev V.N."/>
            <person name="Groth M."/>
            <person name="Guda C."/>
            <person name="Hadaegh A."/>
            <person name="Iglesias-Rodriguez M.D."/>
            <person name="Jenkins J."/>
            <person name="Jones B.M."/>
            <person name="Lawson T."/>
            <person name="Leese F."/>
            <person name="Lindquist E."/>
            <person name="Lobanov A."/>
            <person name="Lomsadze A."/>
            <person name="Malik S.B."/>
            <person name="Marsh M.E."/>
            <person name="Mackinder L."/>
            <person name="Mock T."/>
            <person name="Mueller-Roeber B."/>
            <person name="Pagarete A."/>
            <person name="Parker M."/>
            <person name="Probert I."/>
            <person name="Quesneville H."/>
            <person name="Raines C."/>
            <person name="Rensing S.A."/>
            <person name="Riano-Pachon D.M."/>
            <person name="Richier S."/>
            <person name="Rokitta S."/>
            <person name="Shiraiwa Y."/>
            <person name="Soanes D.M."/>
            <person name="van der Giezen M."/>
            <person name="Wahlund T.M."/>
            <person name="Williams B."/>
            <person name="Wilson W."/>
            <person name="Wolfe G."/>
            <person name="Wurch L.L."/>
        </authorList>
    </citation>
    <scope>NUCLEOTIDE SEQUENCE</scope>
</reference>
<keyword evidence="5" id="KW-1185">Reference proteome</keyword>
<dbReference type="Pfam" id="PF13306">
    <property type="entry name" value="LRR_5"/>
    <property type="match status" value="2"/>
</dbReference>
<evidence type="ECO:0000313" key="5">
    <source>
        <dbReference type="Proteomes" id="UP000013827"/>
    </source>
</evidence>
<protein>
    <recommendedName>
        <fullName evidence="6">Surface antigen BspA-like</fullName>
    </recommendedName>
</protein>
<dbReference type="RefSeq" id="XP_005792779.1">
    <property type="nucleotide sequence ID" value="XM_005792722.1"/>
</dbReference>
<dbReference type="HOGENOM" id="CLU_629189_0_0_1"/>
<keyword evidence="3" id="KW-0732">Signal</keyword>
<dbReference type="Gene3D" id="3.80.10.10">
    <property type="entry name" value="Ribonuclease Inhibitor"/>
    <property type="match status" value="1"/>
</dbReference>
<feature type="compositionally biased region" description="Basic residues" evidence="1">
    <location>
        <begin position="389"/>
        <end position="398"/>
    </location>
</feature>
<dbReference type="KEGG" id="ehx:EMIHUDRAFT_222791"/>
<feature type="transmembrane region" description="Helical" evidence="2">
    <location>
        <begin position="252"/>
        <end position="270"/>
    </location>
</feature>
<evidence type="ECO:0000256" key="2">
    <source>
        <dbReference type="SAM" id="Phobius"/>
    </source>
</evidence>
<evidence type="ECO:0000256" key="1">
    <source>
        <dbReference type="SAM" id="MobiDB-lite"/>
    </source>
</evidence>
<dbReference type="EnsemblProtists" id="EOD40350">
    <property type="protein sequence ID" value="EOD40350"/>
    <property type="gene ID" value="EMIHUDRAFT_222791"/>
</dbReference>
<reference evidence="4" key="2">
    <citation type="submission" date="2024-10" db="UniProtKB">
        <authorList>
            <consortium name="EnsemblProtists"/>
        </authorList>
    </citation>
    <scope>IDENTIFICATION</scope>
</reference>
<dbReference type="AlphaFoldDB" id="A0A0D3KX65"/>
<dbReference type="PaxDb" id="2903-EOD40350"/>
<keyword evidence="2" id="KW-1133">Transmembrane helix</keyword>
<feature type="region of interest" description="Disordered" evidence="1">
    <location>
        <begin position="279"/>
        <end position="301"/>
    </location>
</feature>
<name>A0A0D3KX65_EMIH1</name>
<feature type="region of interest" description="Disordered" evidence="1">
    <location>
        <begin position="220"/>
        <end position="247"/>
    </location>
</feature>